<comment type="caution">
    <text evidence="3">The sequence shown here is derived from an EMBL/GenBank/DDBJ whole genome shotgun (WGS) entry which is preliminary data.</text>
</comment>
<evidence type="ECO:0000313" key="4">
    <source>
        <dbReference type="Proteomes" id="UP001617669"/>
    </source>
</evidence>
<dbReference type="RefSeq" id="WP_400882227.1">
    <property type="nucleotide sequence ID" value="NZ_JBIWXY010000002.1"/>
</dbReference>
<feature type="domain" description="FecR N-terminal" evidence="2">
    <location>
        <begin position="12"/>
        <end position="53"/>
    </location>
</feature>
<dbReference type="InterPro" id="IPR006860">
    <property type="entry name" value="FecR"/>
</dbReference>
<evidence type="ECO:0000313" key="3">
    <source>
        <dbReference type="EMBL" id="MFJ5446592.1"/>
    </source>
</evidence>
<dbReference type="EMBL" id="JBIWXY010000002">
    <property type="protein sequence ID" value="MFJ5446592.1"/>
    <property type="molecule type" value="Genomic_DNA"/>
</dbReference>
<dbReference type="PANTHER" id="PTHR30273:SF2">
    <property type="entry name" value="PROTEIN FECR"/>
    <property type="match status" value="1"/>
</dbReference>
<feature type="domain" description="FecR protein" evidence="1">
    <location>
        <begin position="108"/>
        <end position="203"/>
    </location>
</feature>
<dbReference type="PIRSF" id="PIRSF018266">
    <property type="entry name" value="FecR"/>
    <property type="match status" value="1"/>
</dbReference>
<dbReference type="InterPro" id="IPR012373">
    <property type="entry name" value="Ferrdict_sens_TM"/>
</dbReference>
<dbReference type="InterPro" id="IPR032623">
    <property type="entry name" value="FecR_N"/>
</dbReference>
<gene>
    <name evidence="3" type="ORF">ACIKP9_10175</name>
</gene>
<dbReference type="Pfam" id="PF16220">
    <property type="entry name" value="DUF4880"/>
    <property type="match status" value="1"/>
</dbReference>
<name>A0ABW8GNI0_9PROT</name>
<sequence>MSQSTANHTVIRQAAQWLALWHSGSMTDADMLRLADWRAAKPEHEHAWRQAELLAQKLTHIPPQLGMPVLDRAISRRDFIKPLALLLVTMPTGMLAYRYAPWREWAADYRTATGERRELVLADGSRVMLNTASAINVVFTDQQRELRLLAGEILIQTAPDPHPVHRPFIVQTAEGRLRALGTHFNVRQQDAWTQLAVLEGAVEATPAAAKQHASVITAGRQSSLTEHEVHAATNLDEKRTAWADGILYVDKMRLDEFVAELGRYRPGVLRCEADVAHLEVSGVFQLNDTDRILAALQNTLPVQLHWRTRYWVTVAYRA</sequence>
<keyword evidence="4" id="KW-1185">Reference proteome</keyword>
<dbReference type="Gene3D" id="2.60.120.1440">
    <property type="match status" value="1"/>
</dbReference>
<evidence type="ECO:0000259" key="2">
    <source>
        <dbReference type="Pfam" id="PF16220"/>
    </source>
</evidence>
<dbReference type="PANTHER" id="PTHR30273">
    <property type="entry name" value="PERIPLASMIC SIGNAL SENSOR AND SIGMA FACTOR ACTIVATOR FECR-RELATED"/>
    <property type="match status" value="1"/>
</dbReference>
<accession>A0ABW8GNI0</accession>
<dbReference type="Pfam" id="PF04773">
    <property type="entry name" value="FecR"/>
    <property type="match status" value="1"/>
</dbReference>
<organism evidence="3 4">
    <name type="scientific">Methylobacillus methanolivorans</name>
    <dbReference type="NCBI Taxonomy" id="1848927"/>
    <lineage>
        <taxon>Bacteria</taxon>
        <taxon>Pseudomonadati</taxon>
        <taxon>Pseudomonadota</taxon>
        <taxon>Betaproteobacteria</taxon>
        <taxon>Nitrosomonadales</taxon>
        <taxon>Methylophilaceae</taxon>
        <taxon>Methylobacillus</taxon>
    </lineage>
</organism>
<proteinExistence type="predicted"/>
<reference evidence="3 4" key="1">
    <citation type="submission" date="2024-11" db="EMBL/GenBank/DDBJ databases">
        <authorList>
            <person name="Kaparullina E.N."/>
            <person name="Delegan Y.A."/>
            <person name="Doronina N.V."/>
        </authorList>
    </citation>
    <scope>NUCLEOTIDE SEQUENCE [LARGE SCALE GENOMIC DNA]</scope>
    <source>
        <strain evidence="3 4">7sh_L</strain>
    </source>
</reference>
<evidence type="ECO:0000259" key="1">
    <source>
        <dbReference type="Pfam" id="PF04773"/>
    </source>
</evidence>
<dbReference type="Proteomes" id="UP001617669">
    <property type="component" value="Unassembled WGS sequence"/>
</dbReference>
<protein>
    <submittedName>
        <fullName evidence="3">FecR domain-containing protein</fullName>
    </submittedName>
</protein>